<dbReference type="GO" id="GO:0043041">
    <property type="term" value="P:amino acid activation for nonribosomal peptide biosynthetic process"/>
    <property type="evidence" value="ECO:0007669"/>
    <property type="project" value="TreeGrafter"/>
</dbReference>
<dbReference type="SUPFAM" id="SSF47336">
    <property type="entry name" value="ACP-like"/>
    <property type="match status" value="2"/>
</dbReference>
<dbReference type="Gene3D" id="3.30.300.30">
    <property type="match status" value="1"/>
</dbReference>
<dbReference type="InterPro" id="IPR045851">
    <property type="entry name" value="AMP-bd_C_sf"/>
</dbReference>
<proteinExistence type="predicted"/>
<dbReference type="PANTHER" id="PTHR45527">
    <property type="entry name" value="NONRIBOSOMAL PEPTIDE SYNTHETASE"/>
    <property type="match status" value="1"/>
</dbReference>
<dbReference type="InterPro" id="IPR010071">
    <property type="entry name" value="AA_adenyl_dom"/>
</dbReference>
<dbReference type="InterPro" id="IPR020845">
    <property type="entry name" value="AMP-binding_CS"/>
</dbReference>
<dbReference type="EMBL" id="UFYA01000001">
    <property type="protein sequence ID" value="STD08185.1"/>
    <property type="molecule type" value="Genomic_DNA"/>
</dbReference>
<dbReference type="PANTHER" id="PTHR45527:SF10">
    <property type="entry name" value="PYOCHELIN SYNTHASE PCHF"/>
    <property type="match status" value="1"/>
</dbReference>
<dbReference type="SUPFAM" id="SSF56801">
    <property type="entry name" value="Acetyl-CoA synthetase-like"/>
    <property type="match status" value="1"/>
</dbReference>
<feature type="domain" description="Carrier" evidence="7">
    <location>
        <begin position="912"/>
        <end position="985"/>
    </location>
</feature>
<dbReference type="Pfam" id="PF13193">
    <property type="entry name" value="AMP-binding_C"/>
    <property type="match status" value="1"/>
</dbReference>
<dbReference type="Gene3D" id="1.10.1200.10">
    <property type="entry name" value="ACP-like"/>
    <property type="match status" value="2"/>
</dbReference>
<dbReference type="SMART" id="SM00823">
    <property type="entry name" value="PKS_PP"/>
    <property type="match status" value="2"/>
</dbReference>
<dbReference type="GO" id="GO:0031177">
    <property type="term" value="F:phosphopantetheine binding"/>
    <property type="evidence" value="ECO:0007669"/>
    <property type="project" value="InterPro"/>
</dbReference>
<evidence type="ECO:0000259" key="7">
    <source>
        <dbReference type="PROSITE" id="PS50075"/>
    </source>
</evidence>
<evidence type="ECO:0000313" key="8">
    <source>
        <dbReference type="EMBL" id="STD08185.1"/>
    </source>
</evidence>
<evidence type="ECO:0000256" key="6">
    <source>
        <dbReference type="SAM" id="MobiDB-lite"/>
    </source>
</evidence>
<dbReference type="PROSITE" id="PS00012">
    <property type="entry name" value="PHOSPHOPANTETHEINE"/>
    <property type="match status" value="2"/>
</dbReference>
<dbReference type="InterPro" id="IPR009081">
    <property type="entry name" value="PP-bd_ACP"/>
</dbReference>
<comment type="caution">
    <text evidence="8">The sequence shown here is derived from an EMBL/GenBank/DDBJ whole genome shotgun (WGS) entry which is preliminary data.</text>
</comment>
<dbReference type="Proteomes" id="UP000254118">
    <property type="component" value="Unassembled WGS sequence"/>
</dbReference>
<keyword evidence="4" id="KW-0597">Phosphoprotein</keyword>
<dbReference type="Gene3D" id="3.40.50.12780">
    <property type="entry name" value="N-terminal domain of ligase-like"/>
    <property type="match status" value="1"/>
</dbReference>
<evidence type="ECO:0000256" key="2">
    <source>
        <dbReference type="ARBA" id="ARBA00004924"/>
    </source>
</evidence>
<sequence>MSSLQRAYMVGRLHDLPLGGQECLVYIEFRGGEIAQQTLQHAVDVVHGHAALRARYNPEHMIMVDTNVPPPQVREYTIGSQISHRADVRRILMQETINIEKGRNWSAAISSGPDHEQVIHLVFSLAAVDLAAVGVVHEHLARVCREPDYTPAMPTTIAQVYQQHRERTCPRPRTQQADKPAMLDGPKIDGLISPTQAATDMTTLRHYLSQEQWQQLEQRADEHGVTTAALVLTLYERVIRRWSHNLDFCVTIAALNVRGTEDMVVDRTCAYAHRAYDGETFAEELACVSAELRRCLTEQCDAMAEMRQAQVLDQPVEPSRFVFTFAPATNLFPPHAVRTLGTPTTWAQTPQTAFDLRIARVDHDTIEVAADVRDVALPADVSEGIFTLLLEQIDDVITHGSPRAQVPREQARQRAAANASQPCTPQLLHGGVRAHAQHTPHAVALVGPDGETVTYAQLDARARSIGAKIAAVAAPGSLVAVQMPRSVEQIVALVGVLYAGCAYLPVSIEAPQARVERIRERSGWAALITADGGDLAGVDAAPLEEPVPVDPESLAYVIFTSGSTGEPKGVSISHRGARNTIDSLRQRHNIGTGDTLLGTSGVDFDLSVHDVFGAFAAGARLIVVDEADARDPFTWAELVKTHGVTIWNSVPMLLEMLVATGEQLPTLRLFLVSGDWIPLDLPSRSRAMSPGSTFVAMGGATEASIWSNEYVITGEIPKHWPSIPYGLPLDGQQYRVVDARDRDVPDGCVGDLLIGGAGVANGYYNDPERTEASFLTDQDGVRWYRTGDLGLWAEGLVFFAGRRDTQVKVRGHRIECAEIEVCLSNLPGIGRAVVVPIRNRSALGAALVPHEQAQVDVPAALAHVAQQLPHYMVPASAIIVDDLPVTSNGKVDRASLIDWIERGSDLQAVETVDADDDLALVLKVWADVLGVPVPAAGNFFELGGDSLTATRMCAQLRSHGFEAQLTSLFRYPNAAAFTAACQQHIEGTATDGKAESAQQRGEDHAHSWQELAAAQEVSLDTLGLGQWCRWMWSHVLADVAGNEIETVVEDDSDFFELGGDSLKAARLCADLRMSGVSVTVADVFRHPRFADFVTRCTLLETDHVEQSATTVGSVEQAFPLTPLQLAYALGADGIPGVIRTDPCVAVIVSSTDTAVQRRWRMALEAVVARHDILNLVRSGDFEQRVAPRSAPEFVELSLPMTDEQFRALLQQMDVNMQASPAVRGVVRTDRPDELGLVFNYLALDSSSVAIILRDFAQIAAGADPGTSTVSIDAFRAYVDQPPAPTQAALPPPPQIPVGAVPTEPVTFVSTGQVLTADVVQALQLRAREHAVTVNSIVLNCLAQAVTSVNGQQCVTINIPTAHRPVNADNAVGQFSQLALCTIEQNMGWEQTHAELGRAVATAGQLNVQRTTGRQRYPLVFTSLLGSALSQPLADGLVHTVWTHTRTPAVLIDCQVTPMPGGQIELRWDMPAGVVDAQFTDAAFSTFVSLVKQSAEAEPTSVEEAS</sequence>
<dbReference type="GO" id="GO:0016874">
    <property type="term" value="F:ligase activity"/>
    <property type="evidence" value="ECO:0007669"/>
    <property type="project" value="UniProtKB-KW"/>
</dbReference>
<evidence type="ECO:0000256" key="1">
    <source>
        <dbReference type="ARBA" id="ARBA00001957"/>
    </source>
</evidence>
<dbReference type="InterPro" id="IPR025110">
    <property type="entry name" value="AMP-bd_C"/>
</dbReference>
<dbReference type="InterPro" id="IPR000873">
    <property type="entry name" value="AMP-dep_synth/lig_dom"/>
</dbReference>
<gene>
    <name evidence="8" type="primary">mbtB_1</name>
    <name evidence="8" type="ORF">NCTC7915_00954</name>
</gene>
<comment type="pathway">
    <text evidence="2">Siderophore biosynthesis.</text>
</comment>
<reference evidence="8 9" key="1">
    <citation type="submission" date="2018-06" db="EMBL/GenBank/DDBJ databases">
        <authorList>
            <consortium name="Pathogen Informatics"/>
            <person name="Doyle S."/>
        </authorList>
    </citation>
    <scope>NUCLEOTIDE SEQUENCE [LARGE SCALE GENOMIC DNA]</scope>
    <source>
        <strain evidence="8 9">NCTC7915</strain>
    </source>
</reference>
<feature type="region of interest" description="Disordered" evidence="6">
    <location>
        <begin position="167"/>
        <end position="188"/>
    </location>
</feature>
<organism evidence="8 9">
    <name type="scientific">Dermatophilus congolensis</name>
    <dbReference type="NCBI Taxonomy" id="1863"/>
    <lineage>
        <taxon>Bacteria</taxon>
        <taxon>Bacillati</taxon>
        <taxon>Actinomycetota</taxon>
        <taxon>Actinomycetes</taxon>
        <taxon>Micrococcales</taxon>
        <taxon>Dermatophilaceae</taxon>
        <taxon>Dermatophilus</taxon>
    </lineage>
</organism>
<keyword evidence="3" id="KW-0596">Phosphopantetheine</keyword>
<dbReference type="InterPro" id="IPR020806">
    <property type="entry name" value="PKS_PP-bd"/>
</dbReference>
<keyword evidence="5 8" id="KW-0436">Ligase</keyword>
<dbReference type="GO" id="GO:0044550">
    <property type="term" value="P:secondary metabolite biosynthetic process"/>
    <property type="evidence" value="ECO:0007669"/>
    <property type="project" value="TreeGrafter"/>
</dbReference>
<dbReference type="Gene3D" id="3.30.559.30">
    <property type="entry name" value="Nonribosomal peptide synthetase, condensation domain"/>
    <property type="match status" value="2"/>
</dbReference>
<evidence type="ECO:0000256" key="3">
    <source>
        <dbReference type="ARBA" id="ARBA00022450"/>
    </source>
</evidence>
<dbReference type="Pfam" id="PF00501">
    <property type="entry name" value="AMP-binding"/>
    <property type="match status" value="1"/>
</dbReference>
<dbReference type="RefSeq" id="WP_181816024.1">
    <property type="nucleotide sequence ID" value="NZ_UFYA01000001.1"/>
</dbReference>
<dbReference type="InterPro" id="IPR023213">
    <property type="entry name" value="CAT-like_dom_sf"/>
</dbReference>
<evidence type="ECO:0000313" key="9">
    <source>
        <dbReference type="Proteomes" id="UP000254118"/>
    </source>
</evidence>
<dbReference type="Pfam" id="PF00550">
    <property type="entry name" value="PP-binding"/>
    <property type="match status" value="2"/>
</dbReference>
<dbReference type="Gene3D" id="3.30.559.10">
    <property type="entry name" value="Chloramphenicol acetyltransferase-like domain"/>
    <property type="match status" value="2"/>
</dbReference>
<comment type="cofactor">
    <cofactor evidence="1">
        <name>pantetheine 4'-phosphate</name>
        <dbReference type="ChEBI" id="CHEBI:47942"/>
    </cofactor>
</comment>
<dbReference type="InterPro" id="IPR036736">
    <property type="entry name" value="ACP-like_sf"/>
</dbReference>
<evidence type="ECO:0000256" key="4">
    <source>
        <dbReference type="ARBA" id="ARBA00022553"/>
    </source>
</evidence>
<feature type="domain" description="Carrier" evidence="7">
    <location>
        <begin position="1019"/>
        <end position="1100"/>
    </location>
</feature>
<name>A0AA46BMR8_9MICO</name>
<dbReference type="PROSITE" id="PS50075">
    <property type="entry name" value="CARRIER"/>
    <property type="match status" value="2"/>
</dbReference>
<evidence type="ECO:0000256" key="5">
    <source>
        <dbReference type="ARBA" id="ARBA00022598"/>
    </source>
</evidence>
<dbReference type="InterPro" id="IPR006162">
    <property type="entry name" value="Ppantetheine_attach_site"/>
</dbReference>
<dbReference type="NCBIfam" id="TIGR01733">
    <property type="entry name" value="AA-adenyl-dom"/>
    <property type="match status" value="1"/>
</dbReference>
<accession>A0AA46BMR8</accession>
<dbReference type="InterPro" id="IPR042099">
    <property type="entry name" value="ANL_N_sf"/>
</dbReference>
<dbReference type="GO" id="GO:0005737">
    <property type="term" value="C:cytoplasm"/>
    <property type="evidence" value="ECO:0007669"/>
    <property type="project" value="TreeGrafter"/>
</dbReference>
<dbReference type="EC" id="6.3.2.-" evidence="8"/>
<dbReference type="PROSITE" id="PS00455">
    <property type="entry name" value="AMP_BINDING"/>
    <property type="match status" value="1"/>
</dbReference>
<dbReference type="SUPFAM" id="SSF52777">
    <property type="entry name" value="CoA-dependent acyltransferases"/>
    <property type="match status" value="4"/>
</dbReference>
<protein>
    <submittedName>
        <fullName evidence="8">Phenyloxazoline synthase MbtB</fullName>
        <ecNumber evidence="8">6.3.2.-</ecNumber>
    </submittedName>
</protein>